<dbReference type="InterPro" id="IPR001107">
    <property type="entry name" value="Band_7"/>
</dbReference>
<dbReference type="Pfam" id="PF01145">
    <property type="entry name" value="Band_7"/>
    <property type="match status" value="1"/>
</dbReference>
<evidence type="ECO:0000313" key="5">
    <source>
        <dbReference type="EMBL" id="KAA0176103.1"/>
    </source>
</evidence>
<keyword evidence="7" id="KW-1185">Reference proteome</keyword>
<comment type="caution">
    <text evidence="3">The sequence shown here is derived from an EMBL/GenBank/DDBJ whole genome shotgun (WGS) entry which is preliminary data.</text>
</comment>
<dbReference type="EMBL" id="VLTM01000005">
    <property type="protein sequence ID" value="KAA0167413.1"/>
    <property type="molecule type" value="Genomic_DNA"/>
</dbReference>
<evidence type="ECO:0000313" key="4">
    <source>
        <dbReference type="EMBL" id="KAA0172332.1"/>
    </source>
</evidence>
<protein>
    <recommendedName>
        <fullName evidence="1">Band 7 domain-containing protein</fullName>
    </recommendedName>
</protein>
<proteinExistence type="predicted"/>
<name>A0A5A8DPP7_CAFRO</name>
<gene>
    <name evidence="5" type="ORF">FNF27_02493</name>
    <name evidence="4" type="ORF">FNF28_00016</name>
    <name evidence="2" type="ORF">FNF29_04381</name>
    <name evidence="3" type="ORF">FNF31_00854</name>
</gene>
<evidence type="ECO:0000259" key="1">
    <source>
        <dbReference type="Pfam" id="PF01145"/>
    </source>
</evidence>
<evidence type="ECO:0000313" key="3">
    <source>
        <dbReference type="EMBL" id="KAA0167413.1"/>
    </source>
</evidence>
<organism evidence="3 9">
    <name type="scientific">Cafeteria roenbergensis</name>
    <name type="common">Marine flagellate</name>
    <dbReference type="NCBI Taxonomy" id="33653"/>
    <lineage>
        <taxon>Eukaryota</taxon>
        <taxon>Sar</taxon>
        <taxon>Stramenopiles</taxon>
        <taxon>Bigyra</taxon>
        <taxon>Opalozoa</taxon>
        <taxon>Bicosoecida</taxon>
        <taxon>Cafeteriaceae</taxon>
        <taxon>Cafeteria</taxon>
    </lineage>
</organism>
<dbReference type="EMBL" id="VLTN01000025">
    <property type="protein sequence ID" value="KAA0151695.1"/>
    <property type="molecule type" value="Genomic_DNA"/>
</dbReference>
<evidence type="ECO:0000313" key="9">
    <source>
        <dbReference type="Proteomes" id="UP000325113"/>
    </source>
</evidence>
<dbReference type="OMA" id="YLYWISI"/>
<accession>A0A5A8DPP7</accession>
<dbReference type="Proteomes" id="UP000322899">
    <property type="component" value="Unassembled WGS sequence"/>
</dbReference>
<dbReference type="AlphaFoldDB" id="A0A5A8DPP7"/>
<dbReference type="EMBL" id="VLTL01000001">
    <property type="protein sequence ID" value="KAA0172332.1"/>
    <property type="molecule type" value="Genomic_DNA"/>
</dbReference>
<reference evidence="6 7" key="1">
    <citation type="submission" date="2019-07" db="EMBL/GenBank/DDBJ databases">
        <title>Genomes of Cafeteria roenbergensis.</title>
        <authorList>
            <person name="Fischer M.G."/>
            <person name="Hackl T."/>
            <person name="Roman M."/>
        </authorList>
    </citation>
    <scope>NUCLEOTIDE SEQUENCE [LARGE SCALE GENOMIC DNA]</scope>
    <source>
        <strain evidence="2 7">BVI</strain>
        <strain evidence="3 9">Cflag</strain>
        <strain evidence="5 6">E4-10P</strain>
        <strain evidence="4 8">RCC970-E3</strain>
    </source>
</reference>
<sequence>MGRGTGRGSGRGGELETPVMIGGCCCVVVTILTVALVGCSFSTLEWTQAGVGYNTFDRSIDSTRVYLGGRYFLGLARSFYVFPTTYQTIEFSRNADADSAALVAQTPDGAVTFDVSLQYQLDLTKLVEVYRAFELNYHDRFVRIAQAALQNAAVSVSDVSLFYTSRVQIQNDLLLPAVRAALGEQHALVQDLQLRRVTLPSKTEQEVVAKLVRKQEEVTAIKRQQQATIASRTDVLVADVRKDIELYQSNRTAEARILLETATAEAVALTLDQQSVSFNSLRNGVGLSGADVVRLRFLDEISLASSQTTLLIGFDDETIAKVAA</sequence>
<evidence type="ECO:0000313" key="7">
    <source>
        <dbReference type="Proteomes" id="UP000323011"/>
    </source>
</evidence>
<dbReference type="Proteomes" id="UP000325113">
    <property type="component" value="Unassembled WGS sequence"/>
</dbReference>
<feature type="domain" description="Band 7" evidence="1">
    <location>
        <begin position="48"/>
        <end position="226"/>
    </location>
</feature>
<dbReference type="Proteomes" id="UP000324907">
    <property type="component" value="Unassembled WGS sequence"/>
</dbReference>
<evidence type="ECO:0000313" key="8">
    <source>
        <dbReference type="Proteomes" id="UP000324907"/>
    </source>
</evidence>
<evidence type="ECO:0000313" key="2">
    <source>
        <dbReference type="EMBL" id="KAA0151695.1"/>
    </source>
</evidence>
<dbReference type="Proteomes" id="UP000323011">
    <property type="component" value="Unassembled WGS sequence"/>
</dbReference>
<dbReference type="OrthoDB" id="190994at2759"/>
<evidence type="ECO:0000313" key="6">
    <source>
        <dbReference type="Proteomes" id="UP000322899"/>
    </source>
</evidence>
<dbReference type="EMBL" id="VLTO01000010">
    <property type="protein sequence ID" value="KAA0176103.1"/>
    <property type="molecule type" value="Genomic_DNA"/>
</dbReference>